<feature type="region of interest" description="Disordered" evidence="1">
    <location>
        <begin position="1"/>
        <end position="66"/>
    </location>
</feature>
<organism evidence="2 3">
    <name type="scientific">Actinoallomurus spadix</name>
    <dbReference type="NCBI Taxonomy" id="79912"/>
    <lineage>
        <taxon>Bacteria</taxon>
        <taxon>Bacillati</taxon>
        <taxon>Actinomycetota</taxon>
        <taxon>Actinomycetes</taxon>
        <taxon>Streptosporangiales</taxon>
        <taxon>Thermomonosporaceae</taxon>
        <taxon>Actinoallomurus</taxon>
    </lineage>
</organism>
<feature type="compositionally biased region" description="Basic and acidic residues" evidence="1">
    <location>
        <begin position="54"/>
        <end position="66"/>
    </location>
</feature>
<accession>A0ABN0Z1K7</accession>
<protein>
    <submittedName>
        <fullName evidence="2">Uncharacterized protein</fullName>
    </submittedName>
</protein>
<dbReference type="Proteomes" id="UP001501822">
    <property type="component" value="Unassembled WGS sequence"/>
</dbReference>
<proteinExistence type="predicted"/>
<comment type="caution">
    <text evidence="2">The sequence shown here is derived from an EMBL/GenBank/DDBJ whole genome shotgun (WGS) entry which is preliminary data.</text>
</comment>
<dbReference type="EMBL" id="BAAABM010000016">
    <property type="protein sequence ID" value="GAA0334982.1"/>
    <property type="molecule type" value="Genomic_DNA"/>
</dbReference>
<reference evidence="3" key="1">
    <citation type="journal article" date="2019" name="Int. J. Syst. Evol. Microbiol.">
        <title>The Global Catalogue of Microorganisms (GCM) 10K type strain sequencing project: providing services to taxonomists for standard genome sequencing and annotation.</title>
        <authorList>
            <consortium name="The Broad Institute Genomics Platform"/>
            <consortium name="The Broad Institute Genome Sequencing Center for Infectious Disease"/>
            <person name="Wu L."/>
            <person name="Ma J."/>
        </authorList>
    </citation>
    <scope>NUCLEOTIDE SEQUENCE [LARGE SCALE GENOMIC DNA]</scope>
    <source>
        <strain evidence="3">JCM 3146</strain>
    </source>
</reference>
<sequence length="66" mass="7202">MQARLPQHVLLQDDEALTQPFDEEPGHGRLAAAAGAGERQQGKPGERLPMTAHGADDDRRLGDDMR</sequence>
<keyword evidence="3" id="KW-1185">Reference proteome</keyword>
<evidence type="ECO:0000256" key="1">
    <source>
        <dbReference type="SAM" id="MobiDB-lite"/>
    </source>
</evidence>
<evidence type="ECO:0000313" key="2">
    <source>
        <dbReference type="EMBL" id="GAA0334982.1"/>
    </source>
</evidence>
<evidence type="ECO:0000313" key="3">
    <source>
        <dbReference type="Proteomes" id="UP001501822"/>
    </source>
</evidence>
<name>A0ABN0Z1K7_9ACTN</name>
<gene>
    <name evidence="2" type="ORF">GCM10010151_25830</name>
</gene>